<keyword evidence="1" id="KW-0812">Transmembrane</keyword>
<evidence type="ECO:0000313" key="3">
    <source>
        <dbReference type="Proteomes" id="UP001176806"/>
    </source>
</evidence>
<feature type="transmembrane region" description="Helical" evidence="1">
    <location>
        <begin position="68"/>
        <end position="90"/>
    </location>
</feature>
<sequence length="126" mass="14460">MTKLNGKIRFKEKVFEYSLIGYIVLLLCWNLYALTVGNMQALISISIQGVLLFLIFSRNKNAKTGIKIWAIILMLSHGISFLAKLLKIFLGDEINIMELLKKAIFLIIGILIYVFNERYVEVSKTE</sequence>
<name>A0ABT8WHT3_9FLAO</name>
<organism evidence="2 3">
    <name type="scientific">Flavivirga jejuensis</name>
    <dbReference type="NCBI Taxonomy" id="870487"/>
    <lineage>
        <taxon>Bacteria</taxon>
        <taxon>Pseudomonadati</taxon>
        <taxon>Bacteroidota</taxon>
        <taxon>Flavobacteriia</taxon>
        <taxon>Flavobacteriales</taxon>
        <taxon>Flavobacteriaceae</taxon>
        <taxon>Flavivirga</taxon>
    </lineage>
</organism>
<reference evidence="2" key="1">
    <citation type="submission" date="2023-07" db="EMBL/GenBank/DDBJ databases">
        <title>Two novel species in the genus Flavivirga.</title>
        <authorList>
            <person name="Kwon K."/>
        </authorList>
    </citation>
    <scope>NUCLEOTIDE SEQUENCE</scope>
    <source>
        <strain evidence="2">KACC 14158</strain>
    </source>
</reference>
<protein>
    <submittedName>
        <fullName evidence="2">Uncharacterized protein</fullName>
    </submittedName>
</protein>
<proteinExistence type="predicted"/>
<evidence type="ECO:0000313" key="2">
    <source>
        <dbReference type="EMBL" id="MDO5972678.1"/>
    </source>
</evidence>
<evidence type="ECO:0000256" key="1">
    <source>
        <dbReference type="SAM" id="Phobius"/>
    </source>
</evidence>
<keyword evidence="1" id="KW-1133">Transmembrane helix</keyword>
<feature type="transmembrane region" description="Helical" evidence="1">
    <location>
        <begin position="14"/>
        <end position="32"/>
    </location>
</feature>
<dbReference type="RefSeq" id="WP_303299741.1">
    <property type="nucleotide sequence ID" value="NZ_BAABDA010000042.1"/>
</dbReference>
<feature type="transmembrane region" description="Helical" evidence="1">
    <location>
        <begin position="38"/>
        <end position="56"/>
    </location>
</feature>
<gene>
    <name evidence="2" type="ORF">Q4Q40_00655</name>
</gene>
<comment type="caution">
    <text evidence="2">The sequence shown here is derived from an EMBL/GenBank/DDBJ whole genome shotgun (WGS) entry which is preliminary data.</text>
</comment>
<keyword evidence="1" id="KW-0472">Membrane</keyword>
<feature type="transmembrane region" description="Helical" evidence="1">
    <location>
        <begin position="96"/>
        <end position="115"/>
    </location>
</feature>
<dbReference type="Proteomes" id="UP001176806">
    <property type="component" value="Unassembled WGS sequence"/>
</dbReference>
<keyword evidence="3" id="KW-1185">Reference proteome</keyword>
<dbReference type="EMBL" id="JAUOEL010000001">
    <property type="protein sequence ID" value="MDO5972678.1"/>
    <property type="molecule type" value="Genomic_DNA"/>
</dbReference>
<accession>A0ABT8WHT3</accession>